<proteinExistence type="inferred from homology"/>
<feature type="binding site" evidence="10">
    <location>
        <position position="66"/>
    </location>
    <ligand>
        <name>Mg(2+)</name>
        <dbReference type="ChEBI" id="CHEBI:18420"/>
        <label>1</label>
        <note>catalytic</note>
    </ligand>
</feature>
<feature type="binding site" evidence="9">
    <location>
        <position position="66"/>
    </location>
    <ligand>
        <name>Mg(2+)</name>
        <dbReference type="ChEBI" id="CHEBI:18420"/>
        <label>1</label>
    </ligand>
</feature>
<dbReference type="PANTHER" id="PTHR43028:SF5">
    <property type="entry name" value="3'(2'),5'-BISPHOSPHATE NUCLEOTIDASE 1"/>
    <property type="match status" value="1"/>
</dbReference>
<feature type="binding site" evidence="9">
    <location>
        <position position="86"/>
    </location>
    <ligand>
        <name>Mg(2+)</name>
        <dbReference type="ChEBI" id="CHEBI:18420"/>
        <label>1</label>
    </ligand>
</feature>
<feature type="binding site" evidence="9">
    <location>
        <begin position="88"/>
        <end position="91"/>
    </location>
    <ligand>
        <name>substrate</name>
    </ligand>
</feature>
<dbReference type="EC" id="3.1.3.7" evidence="9"/>
<dbReference type="HOGENOM" id="CLU_044118_3_0_7"/>
<dbReference type="Gene3D" id="3.40.190.80">
    <property type="match status" value="1"/>
</dbReference>
<dbReference type="PROSITE" id="PS00629">
    <property type="entry name" value="IMP_1"/>
    <property type="match status" value="1"/>
</dbReference>
<feature type="binding site" evidence="9">
    <location>
        <position position="88"/>
    </location>
    <ligand>
        <name>Mg(2+)</name>
        <dbReference type="ChEBI" id="CHEBI:18420"/>
        <label>1</label>
    </ligand>
</feature>
<protein>
    <recommendedName>
        <fullName evidence="9">3'(2'),5'-bisphosphate nucleotidase CysQ</fullName>
        <ecNumber evidence="9">3.1.3.7</ecNumber>
    </recommendedName>
    <alternativeName>
        <fullName evidence="9">3'(2'),5-bisphosphonucleoside 3'(2')-phosphohydrolase</fullName>
    </alternativeName>
    <alternativeName>
        <fullName evidence="9">3'-phosphoadenosine 5'-phosphate phosphatase</fullName>
        <shortName evidence="9">PAP phosphatase</shortName>
    </alternativeName>
</protein>
<keyword evidence="6 9" id="KW-0378">Hydrolase</keyword>
<feature type="binding site" evidence="9">
    <location>
        <position position="66"/>
    </location>
    <ligand>
        <name>substrate</name>
    </ligand>
</feature>
<feature type="binding site" evidence="10">
    <location>
        <position position="86"/>
    </location>
    <ligand>
        <name>Mg(2+)</name>
        <dbReference type="ChEBI" id="CHEBI:18420"/>
        <label>1</label>
        <note>catalytic</note>
    </ligand>
</feature>
<feature type="binding site" evidence="9">
    <location>
        <position position="213"/>
    </location>
    <ligand>
        <name>Mg(2+)</name>
        <dbReference type="ChEBI" id="CHEBI:18420"/>
        <label>2</label>
    </ligand>
</feature>
<evidence type="ECO:0000313" key="11">
    <source>
        <dbReference type="EMBL" id="EIG51860.1"/>
    </source>
</evidence>
<feature type="binding site" evidence="9">
    <location>
        <position position="213"/>
    </location>
    <ligand>
        <name>substrate</name>
    </ligand>
</feature>
<dbReference type="CDD" id="cd01638">
    <property type="entry name" value="CysQ"/>
    <property type="match status" value="1"/>
</dbReference>
<evidence type="ECO:0000256" key="5">
    <source>
        <dbReference type="ARBA" id="ARBA00022723"/>
    </source>
</evidence>
<feature type="binding site" evidence="10">
    <location>
        <position position="88"/>
    </location>
    <ligand>
        <name>Mg(2+)</name>
        <dbReference type="ChEBI" id="CHEBI:18420"/>
        <label>1</label>
        <note>catalytic</note>
    </ligand>
</feature>
<dbReference type="Pfam" id="PF00459">
    <property type="entry name" value="Inositol_P"/>
    <property type="match status" value="1"/>
</dbReference>
<dbReference type="InterPro" id="IPR006240">
    <property type="entry name" value="CysQ"/>
</dbReference>
<feature type="binding site" evidence="9">
    <location>
        <position position="89"/>
    </location>
    <ligand>
        <name>Mg(2+)</name>
        <dbReference type="ChEBI" id="CHEBI:18420"/>
        <label>2</label>
    </ligand>
</feature>
<dbReference type="EMBL" id="JH600068">
    <property type="protein sequence ID" value="EIG51860.1"/>
    <property type="molecule type" value="Genomic_DNA"/>
</dbReference>
<dbReference type="InterPro" id="IPR000760">
    <property type="entry name" value="Inositol_monophosphatase-like"/>
</dbReference>
<dbReference type="GO" id="GO:0050427">
    <property type="term" value="P:3'-phosphoadenosine 5'-phosphosulfate metabolic process"/>
    <property type="evidence" value="ECO:0007669"/>
    <property type="project" value="TreeGrafter"/>
</dbReference>
<keyword evidence="7 9" id="KW-0460">Magnesium</keyword>
<comment type="cofactor">
    <cofactor evidence="9 10">
        <name>Mg(2+)</name>
        <dbReference type="ChEBI" id="CHEBI:18420"/>
    </cofactor>
</comment>
<dbReference type="PROSITE" id="PS00630">
    <property type="entry name" value="IMP_2"/>
    <property type="match status" value="1"/>
</dbReference>
<dbReference type="GO" id="GO:0008441">
    <property type="term" value="F:3'(2'),5'-bisphosphate nucleotidase activity"/>
    <property type="evidence" value="ECO:0007669"/>
    <property type="project" value="UniProtKB-UniRule"/>
</dbReference>
<name>I2PWF4_9BACT</name>
<dbReference type="Gene3D" id="3.30.540.10">
    <property type="entry name" value="Fructose-1,6-Bisphosphatase, subunit A, domain 1"/>
    <property type="match status" value="1"/>
</dbReference>
<keyword evidence="3 9" id="KW-1003">Cell membrane</keyword>
<evidence type="ECO:0000256" key="4">
    <source>
        <dbReference type="ARBA" id="ARBA00022519"/>
    </source>
</evidence>
<evidence type="ECO:0000256" key="8">
    <source>
        <dbReference type="ARBA" id="ARBA00023136"/>
    </source>
</evidence>
<dbReference type="AlphaFoldDB" id="I2PWF4"/>
<keyword evidence="5 9" id="KW-0479">Metal-binding</keyword>
<keyword evidence="8 9" id="KW-0472">Membrane</keyword>
<dbReference type="GO" id="GO:0000103">
    <property type="term" value="P:sulfate assimilation"/>
    <property type="evidence" value="ECO:0007669"/>
    <property type="project" value="TreeGrafter"/>
</dbReference>
<evidence type="ECO:0000256" key="6">
    <source>
        <dbReference type="ARBA" id="ARBA00022801"/>
    </source>
</evidence>
<dbReference type="OrthoDB" id="9785695at2"/>
<evidence type="ECO:0000256" key="10">
    <source>
        <dbReference type="PIRSR" id="PIRSR600760-2"/>
    </source>
</evidence>
<feature type="binding site" evidence="10">
    <location>
        <position position="89"/>
    </location>
    <ligand>
        <name>Mg(2+)</name>
        <dbReference type="ChEBI" id="CHEBI:18420"/>
        <label>1</label>
        <note>catalytic</note>
    </ligand>
</feature>
<evidence type="ECO:0000256" key="9">
    <source>
        <dbReference type="HAMAP-Rule" id="MF_02095"/>
    </source>
</evidence>
<dbReference type="NCBIfam" id="TIGR01331">
    <property type="entry name" value="bisphos_cysQ"/>
    <property type="match status" value="1"/>
</dbReference>
<dbReference type="InterPro" id="IPR050725">
    <property type="entry name" value="CysQ/Inositol_MonoPase"/>
</dbReference>
<dbReference type="GO" id="GO:0005886">
    <property type="term" value="C:plasma membrane"/>
    <property type="evidence" value="ECO:0007669"/>
    <property type="project" value="UniProtKB-SubCell"/>
</dbReference>
<dbReference type="InterPro" id="IPR020550">
    <property type="entry name" value="Inositol_monophosphatase_CS"/>
</dbReference>
<reference evidence="11" key="1">
    <citation type="submission" date="2011-11" db="EMBL/GenBank/DDBJ databases">
        <title>Improved High-Quality Draft sequence of Desulfovibrio sp. U5L.</title>
        <authorList>
            <consortium name="US DOE Joint Genome Institute"/>
            <person name="Lucas S."/>
            <person name="Han J."/>
            <person name="Lapidus A."/>
            <person name="Cheng J.-F."/>
            <person name="Goodwin L."/>
            <person name="Pitluck S."/>
            <person name="Peters L."/>
            <person name="Ovchinnikova G."/>
            <person name="Held B."/>
            <person name="Detter J.C."/>
            <person name="Han C."/>
            <person name="Tapia R."/>
            <person name="Land M."/>
            <person name="Hauser L."/>
            <person name="Kyrpides N."/>
            <person name="Ivanova N."/>
            <person name="Pagani I."/>
            <person name="Gabster J."/>
            <person name="Walker C."/>
            <person name="Stolyar S."/>
            <person name="Stahl D."/>
            <person name="Arkin A."/>
            <person name="Dehal P."/>
            <person name="Hazen T."/>
            <person name="Woyke T."/>
        </authorList>
    </citation>
    <scope>NUCLEOTIDE SEQUENCE [LARGE SCALE GENOMIC DNA]</scope>
    <source>
        <strain evidence="11">U5L</strain>
    </source>
</reference>
<keyword evidence="4" id="KW-0997">Cell inner membrane</keyword>
<dbReference type="PRINTS" id="PR00377">
    <property type="entry name" value="IMPHPHTASES"/>
</dbReference>
<dbReference type="HAMAP" id="MF_02095">
    <property type="entry name" value="CysQ"/>
    <property type="match status" value="1"/>
</dbReference>
<evidence type="ECO:0000256" key="3">
    <source>
        <dbReference type="ARBA" id="ARBA00022475"/>
    </source>
</evidence>
<dbReference type="InterPro" id="IPR020583">
    <property type="entry name" value="Inositol_monoP_metal-BS"/>
</dbReference>
<comment type="catalytic activity">
    <reaction evidence="1 9">
        <text>adenosine 3',5'-bisphosphate + H2O = AMP + phosphate</text>
        <dbReference type="Rhea" id="RHEA:10040"/>
        <dbReference type="ChEBI" id="CHEBI:15377"/>
        <dbReference type="ChEBI" id="CHEBI:43474"/>
        <dbReference type="ChEBI" id="CHEBI:58343"/>
        <dbReference type="ChEBI" id="CHEBI:456215"/>
        <dbReference type="EC" id="3.1.3.7"/>
    </reaction>
</comment>
<comment type="subcellular location">
    <subcellularLocation>
        <location evidence="9">Cell membrane</location>
        <topology evidence="9">Peripheral membrane protein</topology>
        <orientation evidence="9">Cytoplasmic side</orientation>
    </subcellularLocation>
</comment>
<comment type="function">
    <text evidence="9">Converts adenosine-3',5'-bisphosphate (PAP) to AMP.</text>
</comment>
<dbReference type="PANTHER" id="PTHR43028">
    <property type="entry name" value="3'(2'),5'-BISPHOSPHATE NUCLEOTIDASE 1"/>
    <property type="match status" value="1"/>
</dbReference>
<dbReference type="GO" id="GO:0000287">
    <property type="term" value="F:magnesium ion binding"/>
    <property type="evidence" value="ECO:0007669"/>
    <property type="project" value="UniProtKB-UniRule"/>
</dbReference>
<comment type="similarity">
    <text evidence="2 9">Belongs to the inositol monophosphatase superfamily. CysQ family.</text>
</comment>
<accession>I2PWF4</accession>
<gene>
    <name evidence="9" type="primary">cysQ</name>
    <name evidence="11" type="ORF">DesU5LDRAFT_0143</name>
</gene>
<sequence length="268" mass="28444">MTPLDLTALLGLVRLAGHAVLDIYRNGFSVEEKSDHTPVTTADRRSSEILLEGLSRLFPDIPVICEETESAPYAARRRYKRCFVVDPLDGTKEFIRHCDEFCVLLALVEHGSPAFGAIHVPTTDTLYCGGPGLPATRRVAGGPAEPLRAVAPAPGQPPVILASRSHPDPGLTAYLARFPGCRLVRRGSALKFCALADGTAHLYPRLGPIREWDIAAGHAVLVGAGGAMTGLDGSPLRYNTAALASGPFLARSFSDGVAPPNLLFVEAS</sequence>
<dbReference type="GO" id="GO:0046854">
    <property type="term" value="P:phosphatidylinositol phosphate biosynthetic process"/>
    <property type="evidence" value="ECO:0007669"/>
    <property type="project" value="InterPro"/>
</dbReference>
<evidence type="ECO:0000256" key="7">
    <source>
        <dbReference type="ARBA" id="ARBA00022842"/>
    </source>
</evidence>
<dbReference type="eggNOG" id="COG1218">
    <property type="taxonomic scope" value="Bacteria"/>
</dbReference>
<evidence type="ECO:0000256" key="2">
    <source>
        <dbReference type="ARBA" id="ARBA00005289"/>
    </source>
</evidence>
<evidence type="ECO:0000256" key="1">
    <source>
        <dbReference type="ARBA" id="ARBA00001625"/>
    </source>
</evidence>
<feature type="binding site" evidence="9">
    <location>
        <position position="86"/>
    </location>
    <ligand>
        <name>Mg(2+)</name>
        <dbReference type="ChEBI" id="CHEBI:18420"/>
        <label>2</label>
    </ligand>
</feature>
<feature type="binding site" evidence="10">
    <location>
        <position position="213"/>
    </location>
    <ligand>
        <name>Mg(2+)</name>
        <dbReference type="ChEBI" id="CHEBI:18420"/>
        <label>1</label>
        <note>catalytic</note>
    </ligand>
</feature>
<organism evidence="11">
    <name type="scientific">Desulfovibrio sp. U5L</name>
    <dbReference type="NCBI Taxonomy" id="596152"/>
    <lineage>
        <taxon>Bacteria</taxon>
        <taxon>Pseudomonadati</taxon>
        <taxon>Thermodesulfobacteriota</taxon>
        <taxon>Desulfovibrionia</taxon>
        <taxon>Desulfovibrionales</taxon>
        <taxon>Desulfovibrionaceae</taxon>
        <taxon>Desulfovibrio</taxon>
    </lineage>
</organism>
<dbReference type="STRING" id="596152.DesU5LDRAFT_0143"/>
<dbReference type="SUPFAM" id="SSF56655">
    <property type="entry name" value="Carbohydrate phosphatase"/>
    <property type="match status" value="1"/>
</dbReference>